<evidence type="ECO:0000256" key="9">
    <source>
        <dbReference type="SAM" id="Phobius"/>
    </source>
</evidence>
<reference evidence="11 12" key="1">
    <citation type="submission" date="2018-01" db="EMBL/GenBank/DDBJ databases">
        <title>Lactibacter flavus gen. nov., sp. nov., a novel bacterium of the family Propionibacteriaceae isolated from raw milk and dairy products.</title>
        <authorList>
            <person name="Wenning M."/>
            <person name="Breitenwieser F."/>
            <person name="Huptas C."/>
            <person name="von Neubeck M."/>
            <person name="Busse H.-J."/>
            <person name="Scherer S."/>
        </authorList>
    </citation>
    <scope>NUCLEOTIDE SEQUENCE [LARGE SCALE GENOMIC DNA]</scope>
    <source>
        <strain evidence="11 12">VG341</strain>
    </source>
</reference>
<feature type="transmembrane region" description="Helical" evidence="9">
    <location>
        <begin position="42"/>
        <end position="66"/>
    </location>
</feature>
<dbReference type="PANTHER" id="PTHR43066:SF1">
    <property type="entry name" value="RHOMBOID PROTEIN 2"/>
    <property type="match status" value="1"/>
</dbReference>
<evidence type="ECO:0000313" key="11">
    <source>
        <dbReference type="EMBL" id="RXW31250.1"/>
    </source>
</evidence>
<dbReference type="AlphaFoldDB" id="A0A4Q2ECI8"/>
<feature type="transmembrane region" description="Helical" evidence="9">
    <location>
        <begin position="165"/>
        <end position="187"/>
    </location>
</feature>
<dbReference type="EMBL" id="PPCV01000011">
    <property type="protein sequence ID" value="RXW31250.1"/>
    <property type="molecule type" value="Genomic_DNA"/>
</dbReference>
<dbReference type="InterPro" id="IPR035952">
    <property type="entry name" value="Rhomboid-like_sf"/>
</dbReference>
<evidence type="ECO:0000256" key="1">
    <source>
        <dbReference type="ARBA" id="ARBA00004141"/>
    </source>
</evidence>
<feature type="transmembrane region" description="Helical" evidence="9">
    <location>
        <begin position="193"/>
        <end position="213"/>
    </location>
</feature>
<evidence type="ECO:0000313" key="12">
    <source>
        <dbReference type="Proteomes" id="UP000290624"/>
    </source>
</evidence>
<evidence type="ECO:0000256" key="6">
    <source>
        <dbReference type="ARBA" id="ARBA00022989"/>
    </source>
</evidence>
<proteinExistence type="inferred from homology"/>
<comment type="similarity">
    <text evidence="2">Belongs to the peptidase S54 family.</text>
</comment>
<name>A0A4Q2ECI8_9ACTN</name>
<feature type="transmembrane region" description="Helical" evidence="9">
    <location>
        <begin position="141"/>
        <end position="158"/>
    </location>
</feature>
<sequence length="223" mass="23620">MSIPTGPWQPPAAAPTPSAQGLTPYPGYPLVVDRRPGPIASFFFVGSWLALMWLLEGIDVVTGGALDSLGVSPRIIGELPQIFTAPFLHFGFGHLMANTIPFLVLGTLTRMSGRREFWVATLSSIVVSGLLTWLISAPGSVTAGASGLVFGWLGYLLLRGLFARNWVQILIAAAVFGFFGGMLWGVFPTLPGVSWQAHLGGILGGVLAAWGLHRKANTAPGLR</sequence>
<evidence type="ECO:0000256" key="2">
    <source>
        <dbReference type="ARBA" id="ARBA00009045"/>
    </source>
</evidence>
<dbReference type="RefSeq" id="WP_129459684.1">
    <property type="nucleotide sequence ID" value="NZ_PPCV01000011.1"/>
</dbReference>
<evidence type="ECO:0000256" key="5">
    <source>
        <dbReference type="ARBA" id="ARBA00022801"/>
    </source>
</evidence>
<comment type="subcellular location">
    <subcellularLocation>
        <location evidence="1">Membrane</location>
        <topology evidence="1">Multi-pass membrane protein</topology>
    </subcellularLocation>
</comment>
<keyword evidence="12" id="KW-1185">Reference proteome</keyword>
<evidence type="ECO:0000256" key="8">
    <source>
        <dbReference type="SAM" id="MobiDB-lite"/>
    </source>
</evidence>
<keyword evidence="6 9" id="KW-1133">Transmembrane helix</keyword>
<dbReference type="GO" id="GO:0006508">
    <property type="term" value="P:proteolysis"/>
    <property type="evidence" value="ECO:0007669"/>
    <property type="project" value="UniProtKB-KW"/>
</dbReference>
<accession>A0A4Q2ECI8</accession>
<dbReference type="GO" id="GO:0004252">
    <property type="term" value="F:serine-type endopeptidase activity"/>
    <property type="evidence" value="ECO:0007669"/>
    <property type="project" value="InterPro"/>
</dbReference>
<keyword evidence="5" id="KW-0378">Hydrolase</keyword>
<dbReference type="PANTHER" id="PTHR43066">
    <property type="entry name" value="RHOMBOID-RELATED PROTEIN"/>
    <property type="match status" value="1"/>
</dbReference>
<evidence type="ECO:0000256" key="7">
    <source>
        <dbReference type="ARBA" id="ARBA00023136"/>
    </source>
</evidence>
<dbReference type="Pfam" id="PF01694">
    <property type="entry name" value="Rhomboid"/>
    <property type="match status" value="1"/>
</dbReference>
<protein>
    <submittedName>
        <fullName evidence="11">Rhomboid family intramembrane serine protease</fullName>
    </submittedName>
</protein>
<evidence type="ECO:0000256" key="3">
    <source>
        <dbReference type="ARBA" id="ARBA00022670"/>
    </source>
</evidence>
<feature type="region of interest" description="Disordered" evidence="8">
    <location>
        <begin position="1"/>
        <end position="20"/>
    </location>
</feature>
<keyword evidence="4 9" id="KW-0812">Transmembrane</keyword>
<feature type="domain" description="Peptidase S54 rhomboid" evidence="10">
    <location>
        <begin position="78"/>
        <end position="214"/>
    </location>
</feature>
<comment type="caution">
    <text evidence="11">The sequence shown here is derived from an EMBL/GenBank/DDBJ whole genome shotgun (WGS) entry which is preliminary data.</text>
</comment>
<keyword evidence="3 11" id="KW-0645">Protease</keyword>
<evidence type="ECO:0000256" key="4">
    <source>
        <dbReference type="ARBA" id="ARBA00022692"/>
    </source>
</evidence>
<dbReference type="OrthoDB" id="465874at2"/>
<evidence type="ECO:0000259" key="10">
    <source>
        <dbReference type="Pfam" id="PF01694"/>
    </source>
</evidence>
<feature type="transmembrane region" description="Helical" evidence="9">
    <location>
        <begin position="86"/>
        <end position="105"/>
    </location>
</feature>
<keyword evidence="7 9" id="KW-0472">Membrane</keyword>
<dbReference type="Gene3D" id="1.20.1540.10">
    <property type="entry name" value="Rhomboid-like"/>
    <property type="match status" value="1"/>
</dbReference>
<dbReference type="GO" id="GO:0016020">
    <property type="term" value="C:membrane"/>
    <property type="evidence" value="ECO:0007669"/>
    <property type="project" value="UniProtKB-SubCell"/>
</dbReference>
<dbReference type="SUPFAM" id="SSF144091">
    <property type="entry name" value="Rhomboid-like"/>
    <property type="match status" value="1"/>
</dbReference>
<dbReference type="InterPro" id="IPR022764">
    <property type="entry name" value="Peptidase_S54_rhomboid_dom"/>
</dbReference>
<feature type="transmembrane region" description="Helical" evidence="9">
    <location>
        <begin position="117"/>
        <end position="135"/>
    </location>
</feature>
<organism evidence="11 12">
    <name type="scientific">Propioniciclava flava</name>
    <dbReference type="NCBI Taxonomy" id="2072026"/>
    <lineage>
        <taxon>Bacteria</taxon>
        <taxon>Bacillati</taxon>
        <taxon>Actinomycetota</taxon>
        <taxon>Actinomycetes</taxon>
        <taxon>Propionibacteriales</taxon>
        <taxon>Propionibacteriaceae</taxon>
        <taxon>Propioniciclava</taxon>
    </lineage>
</organism>
<gene>
    <name evidence="11" type="ORF">C1706_13120</name>
</gene>
<dbReference type="Proteomes" id="UP000290624">
    <property type="component" value="Unassembled WGS sequence"/>
</dbReference>